<evidence type="ECO:0000256" key="11">
    <source>
        <dbReference type="SAM" id="Phobius"/>
    </source>
</evidence>
<protein>
    <recommendedName>
        <fullName evidence="13">G-protein coupled receptors family 1 profile domain-containing protein</fullName>
    </recommendedName>
</protein>
<dbReference type="Gene3D" id="1.10.1220.70">
    <property type="match status" value="1"/>
</dbReference>
<dbReference type="InParanoid" id="D2I1D6"/>
<dbReference type="GO" id="GO:0005886">
    <property type="term" value="C:plasma membrane"/>
    <property type="evidence" value="ECO:0007669"/>
    <property type="project" value="UniProtKB-SubCell"/>
</dbReference>
<keyword evidence="8 11" id="KW-0472">Membrane</keyword>
<feature type="transmembrane region" description="Helical" evidence="11">
    <location>
        <begin position="216"/>
        <end position="235"/>
    </location>
</feature>
<name>D2I1D6_AILME</name>
<keyword evidence="5 11" id="KW-0812">Transmembrane</keyword>
<evidence type="ECO:0000256" key="10">
    <source>
        <dbReference type="ARBA" id="ARBA00023224"/>
    </source>
</evidence>
<dbReference type="EMBL" id="GL193980">
    <property type="protein sequence ID" value="EFB20757.1"/>
    <property type="molecule type" value="Genomic_DNA"/>
</dbReference>
<comment type="function">
    <text evidence="1">Putative odorant or sperm cell receptor.</text>
</comment>
<keyword evidence="10" id="KW-0807">Transducer</keyword>
<gene>
    <name evidence="12" type="ORF">PANDA_019094</name>
</gene>
<evidence type="ECO:0000256" key="1">
    <source>
        <dbReference type="ARBA" id="ARBA00003929"/>
    </source>
</evidence>
<feature type="transmembrane region" description="Helical" evidence="11">
    <location>
        <begin position="178"/>
        <end position="196"/>
    </location>
</feature>
<sequence length="369" mass="42024">MCNCPYSSTRVPQMNSSISLFSKKAFYQYNVLEQAFKHYLSDTIGGTQLRSVRRAIARLSLFLGMWDVQIVLCHLQECERILLSTSIICLYKSEKNEKQQQQQQPKKGDNPTAILSCAAKAALRVFVARTTRAQYEAVIKNGINYTALYIRALCSLTVVDLFCPKYSSLKIHHCGGHLLWDFTVVVIFYGTILFMYAKPKSKDPLGADKQDVSDKLISLFYGLLTPMLNPIIYSLRNKDVQTAVRYLRSPMDLCTWAPALMTTNTLRTATFEDSRSHYRKSEVTVTFWEHILSILQELASEIGVSLNHRKLERRDLSDPSPLSAFSVHVKIKITIIISEEERGSREVNTFAQDAIAILEQSHSWNSNYP</sequence>
<evidence type="ECO:0000256" key="7">
    <source>
        <dbReference type="ARBA" id="ARBA00023040"/>
    </source>
</evidence>
<evidence type="ECO:0000256" key="6">
    <source>
        <dbReference type="ARBA" id="ARBA00022989"/>
    </source>
</evidence>
<evidence type="ECO:0000256" key="5">
    <source>
        <dbReference type="ARBA" id="ARBA00022692"/>
    </source>
</evidence>
<evidence type="ECO:0000256" key="9">
    <source>
        <dbReference type="ARBA" id="ARBA00023170"/>
    </source>
</evidence>
<evidence type="ECO:0000256" key="3">
    <source>
        <dbReference type="ARBA" id="ARBA00010663"/>
    </source>
</evidence>
<keyword evidence="6 11" id="KW-1133">Transmembrane helix</keyword>
<comment type="similarity">
    <text evidence="3">Belongs to the G-protein coupled receptor 1 family.</text>
</comment>
<proteinExistence type="inferred from homology"/>
<evidence type="ECO:0000256" key="4">
    <source>
        <dbReference type="ARBA" id="ARBA00022475"/>
    </source>
</evidence>
<dbReference type="SUPFAM" id="SSF81321">
    <property type="entry name" value="Family A G protein-coupled receptor-like"/>
    <property type="match status" value="1"/>
</dbReference>
<evidence type="ECO:0000256" key="2">
    <source>
        <dbReference type="ARBA" id="ARBA00004651"/>
    </source>
</evidence>
<evidence type="ECO:0000313" key="12">
    <source>
        <dbReference type="EMBL" id="EFB20757.1"/>
    </source>
</evidence>
<evidence type="ECO:0008006" key="13">
    <source>
        <dbReference type="Google" id="ProtNLM"/>
    </source>
</evidence>
<organism evidence="12">
    <name type="scientific">Ailuropoda melanoleuca</name>
    <name type="common">Giant panda</name>
    <dbReference type="NCBI Taxonomy" id="9646"/>
    <lineage>
        <taxon>Eukaryota</taxon>
        <taxon>Metazoa</taxon>
        <taxon>Chordata</taxon>
        <taxon>Craniata</taxon>
        <taxon>Vertebrata</taxon>
        <taxon>Euteleostomi</taxon>
        <taxon>Mammalia</taxon>
        <taxon>Eutheria</taxon>
        <taxon>Laurasiatheria</taxon>
        <taxon>Carnivora</taxon>
        <taxon>Caniformia</taxon>
        <taxon>Ursidae</taxon>
        <taxon>Ailuropoda</taxon>
    </lineage>
</organism>
<dbReference type="GO" id="GO:0004930">
    <property type="term" value="F:G protein-coupled receptor activity"/>
    <property type="evidence" value="ECO:0007669"/>
    <property type="project" value="UniProtKB-KW"/>
</dbReference>
<keyword evidence="7" id="KW-0297">G-protein coupled receptor</keyword>
<dbReference type="PANTHER" id="PTHR48018">
    <property type="entry name" value="OLFACTORY RECEPTOR"/>
    <property type="match status" value="1"/>
</dbReference>
<comment type="subcellular location">
    <subcellularLocation>
        <location evidence="2">Cell membrane</location>
        <topology evidence="2">Multi-pass membrane protein</topology>
    </subcellularLocation>
</comment>
<evidence type="ECO:0000256" key="8">
    <source>
        <dbReference type="ARBA" id="ARBA00023136"/>
    </source>
</evidence>
<keyword evidence="9" id="KW-0675">Receptor</keyword>
<dbReference type="FunFam" id="1.10.1220.70:FF:000001">
    <property type="entry name" value="Olfactory receptor"/>
    <property type="match status" value="1"/>
</dbReference>
<accession>D2I1D6</accession>
<keyword evidence="4" id="KW-1003">Cell membrane</keyword>
<dbReference type="AlphaFoldDB" id="D2I1D6"/>
<reference evidence="12" key="1">
    <citation type="journal article" date="2010" name="Nature">
        <title>The sequence and de novo assembly of the giant panda genome.</title>
        <authorList>
            <person name="Li R."/>
            <person name="Fan W."/>
            <person name="Tian G."/>
            <person name="Zhu H."/>
            <person name="He L."/>
            <person name="Cai J."/>
            <person name="Huang Q."/>
            <person name="Cai Q."/>
            <person name="Li B."/>
            <person name="Bai Y."/>
            <person name="Zhang Z."/>
            <person name="Zhang Y."/>
            <person name="Wang W."/>
            <person name="Li J."/>
            <person name="Wei F."/>
            <person name="Li H."/>
            <person name="Jian M."/>
            <person name="Li J."/>
            <person name="Zhang Z."/>
            <person name="Nielsen R."/>
            <person name="Li D."/>
            <person name="Gu W."/>
            <person name="Yang Z."/>
            <person name="Xuan Z."/>
            <person name="Ryder O.A."/>
            <person name="Leung F.C."/>
            <person name="Zhou Y."/>
            <person name="Cao J."/>
            <person name="Sun X."/>
            <person name="Fu Y."/>
            <person name="Fang X."/>
            <person name="Guo X."/>
            <person name="Wang B."/>
            <person name="Hou R."/>
            <person name="Shen F."/>
            <person name="Mu B."/>
            <person name="Ni P."/>
            <person name="Lin R."/>
            <person name="Qian W."/>
            <person name="Wang G."/>
            <person name="Yu C."/>
            <person name="Nie W."/>
            <person name="Wang J."/>
            <person name="Wu Z."/>
            <person name="Liang H."/>
            <person name="Min J."/>
            <person name="Wu Q."/>
            <person name="Cheng S."/>
            <person name="Ruan J."/>
            <person name="Wang M."/>
            <person name="Shi Z."/>
            <person name="Wen M."/>
            <person name="Liu B."/>
            <person name="Ren X."/>
            <person name="Zheng H."/>
            <person name="Dong D."/>
            <person name="Cook K."/>
            <person name="Shan G."/>
            <person name="Zhang H."/>
            <person name="Kosiol C."/>
            <person name="Xie X."/>
            <person name="Lu Z."/>
            <person name="Zheng H."/>
            <person name="Li Y."/>
            <person name="Steiner C.C."/>
            <person name="Lam T.T."/>
            <person name="Lin S."/>
            <person name="Zhang Q."/>
            <person name="Li G."/>
            <person name="Tian J."/>
            <person name="Gong T."/>
            <person name="Liu H."/>
            <person name="Zhang D."/>
            <person name="Fang L."/>
            <person name="Ye C."/>
            <person name="Zhang J."/>
            <person name="Hu W."/>
            <person name="Xu A."/>
            <person name="Ren Y."/>
            <person name="Zhang G."/>
            <person name="Bruford M.W."/>
            <person name="Li Q."/>
            <person name="Ma L."/>
            <person name="Guo Y."/>
            <person name="An N."/>
            <person name="Hu Y."/>
            <person name="Zheng Y."/>
            <person name="Shi Y."/>
            <person name="Li Z."/>
            <person name="Liu Q."/>
            <person name="Chen Y."/>
            <person name="Zhao J."/>
            <person name="Qu N."/>
            <person name="Zhao S."/>
            <person name="Tian F."/>
            <person name="Wang X."/>
            <person name="Wang H."/>
            <person name="Xu L."/>
            <person name="Liu X."/>
            <person name="Vinar T."/>
            <person name="Wang Y."/>
            <person name="Lam T.W."/>
            <person name="Yiu S.M."/>
            <person name="Liu S."/>
            <person name="Zhang H."/>
            <person name="Li D."/>
            <person name="Huang Y."/>
            <person name="Wang X."/>
            <person name="Yang G."/>
            <person name="Jiang Z."/>
            <person name="Wang J."/>
            <person name="Qin N."/>
            <person name="Li L."/>
            <person name="Li J."/>
            <person name="Bolund L."/>
            <person name="Kristiansen K."/>
            <person name="Wong G.K."/>
            <person name="Olson M."/>
            <person name="Zhang X."/>
            <person name="Li S."/>
            <person name="Yang H."/>
            <person name="Wang J."/>
            <person name="Wang J."/>
        </authorList>
    </citation>
    <scope>NUCLEOTIDE SEQUENCE [LARGE SCALE GENOMIC DNA]</scope>
</reference>